<dbReference type="SMART" id="SM00091">
    <property type="entry name" value="PAS"/>
    <property type="match status" value="1"/>
</dbReference>
<dbReference type="PROSITE" id="PS50110">
    <property type="entry name" value="RESPONSE_REGULATORY"/>
    <property type="match status" value="2"/>
</dbReference>
<dbReference type="FunFam" id="3.30.565.10:FF:000010">
    <property type="entry name" value="Sensor histidine kinase RcsC"/>
    <property type="match status" value="1"/>
</dbReference>
<feature type="domain" description="PAS" evidence="24">
    <location>
        <begin position="573"/>
        <end position="645"/>
    </location>
</feature>
<evidence type="ECO:0000259" key="25">
    <source>
        <dbReference type="PROSITE" id="PS50113"/>
    </source>
</evidence>
<evidence type="ECO:0000256" key="12">
    <source>
        <dbReference type="ARBA" id="ARBA00022989"/>
    </source>
</evidence>
<proteinExistence type="inferred from homology"/>
<evidence type="ECO:0000256" key="8">
    <source>
        <dbReference type="ARBA" id="ARBA00022692"/>
    </source>
</evidence>
<evidence type="ECO:0000256" key="3">
    <source>
        <dbReference type="ARBA" id="ARBA00006402"/>
    </source>
</evidence>
<name>A0A941GWH6_9CHRO</name>
<evidence type="ECO:0000256" key="11">
    <source>
        <dbReference type="ARBA" id="ARBA00022840"/>
    </source>
</evidence>
<dbReference type="SUPFAM" id="SSF55785">
    <property type="entry name" value="PYP-like sensor domain (PAS domain)"/>
    <property type="match status" value="1"/>
</dbReference>
<dbReference type="FunFam" id="1.10.287.130:FF:000002">
    <property type="entry name" value="Two-component osmosensing histidine kinase"/>
    <property type="match status" value="1"/>
</dbReference>
<dbReference type="InterPro" id="IPR000700">
    <property type="entry name" value="PAS-assoc_C"/>
</dbReference>
<dbReference type="SUPFAM" id="SSF47226">
    <property type="entry name" value="Histidine-containing phosphotransfer domain, HPT domain"/>
    <property type="match status" value="1"/>
</dbReference>
<evidence type="ECO:0000313" key="27">
    <source>
        <dbReference type="EMBL" id="MBR8827856.1"/>
    </source>
</evidence>
<keyword evidence="7" id="KW-0808">Transferase</keyword>
<dbReference type="Proteomes" id="UP000767446">
    <property type="component" value="Unassembled WGS sequence"/>
</dbReference>
<keyword evidence="11" id="KW-0067">ATP-binding</keyword>
<dbReference type="SMART" id="SM00388">
    <property type="entry name" value="HisKA"/>
    <property type="match status" value="1"/>
</dbReference>
<dbReference type="GO" id="GO:0000155">
    <property type="term" value="F:phosphorelay sensor kinase activity"/>
    <property type="evidence" value="ECO:0007669"/>
    <property type="project" value="InterPro"/>
</dbReference>
<dbReference type="EMBL" id="JADQBC010000045">
    <property type="protein sequence ID" value="MBR8827856.1"/>
    <property type="molecule type" value="Genomic_DNA"/>
</dbReference>
<evidence type="ECO:0000259" key="22">
    <source>
        <dbReference type="PROSITE" id="PS50109"/>
    </source>
</evidence>
<dbReference type="EC" id="2.7.13.3" evidence="4"/>
<accession>A0A941GWH6</accession>
<feature type="domain" description="Response regulatory" evidence="23">
    <location>
        <begin position="1125"/>
        <end position="1241"/>
    </location>
</feature>
<dbReference type="Gene3D" id="1.20.120.160">
    <property type="entry name" value="HPT domain"/>
    <property type="match status" value="1"/>
</dbReference>
<keyword evidence="8 21" id="KW-0812">Transmembrane</keyword>
<feature type="domain" description="PAC" evidence="25">
    <location>
        <begin position="649"/>
        <end position="701"/>
    </location>
</feature>
<evidence type="ECO:0000256" key="15">
    <source>
        <dbReference type="ARBA" id="ARBA00064003"/>
    </source>
</evidence>
<comment type="caution">
    <text evidence="27">The sequence shown here is derived from an EMBL/GenBank/DDBJ whole genome shotgun (WGS) entry which is preliminary data.</text>
</comment>
<dbReference type="SMART" id="SM00448">
    <property type="entry name" value="REC"/>
    <property type="match status" value="2"/>
</dbReference>
<dbReference type="PANTHER" id="PTHR45339:SF1">
    <property type="entry name" value="HYBRID SIGNAL TRANSDUCTION HISTIDINE KINASE J"/>
    <property type="match status" value="1"/>
</dbReference>
<dbReference type="Pfam" id="PF00512">
    <property type="entry name" value="HisKA"/>
    <property type="match status" value="1"/>
</dbReference>
<dbReference type="PANTHER" id="PTHR45339">
    <property type="entry name" value="HYBRID SIGNAL TRANSDUCTION HISTIDINE KINASE J"/>
    <property type="match status" value="1"/>
</dbReference>
<keyword evidence="20" id="KW-0175">Coiled coil</keyword>
<evidence type="ECO:0000256" key="6">
    <source>
        <dbReference type="ARBA" id="ARBA00022553"/>
    </source>
</evidence>
<dbReference type="CDD" id="cd00082">
    <property type="entry name" value="HisKA"/>
    <property type="match status" value="1"/>
</dbReference>
<dbReference type="PROSITE" id="PS50112">
    <property type="entry name" value="PAS"/>
    <property type="match status" value="1"/>
</dbReference>
<dbReference type="SMART" id="SM00086">
    <property type="entry name" value="PAC"/>
    <property type="match status" value="1"/>
</dbReference>
<dbReference type="CDD" id="cd00088">
    <property type="entry name" value="HPT"/>
    <property type="match status" value="1"/>
</dbReference>
<feature type="transmembrane region" description="Helical" evidence="21">
    <location>
        <begin position="174"/>
        <end position="193"/>
    </location>
</feature>
<evidence type="ECO:0000259" key="23">
    <source>
        <dbReference type="PROSITE" id="PS50110"/>
    </source>
</evidence>
<dbReference type="CDD" id="cd16922">
    <property type="entry name" value="HATPase_EvgS-ArcB-TorS-like"/>
    <property type="match status" value="1"/>
</dbReference>
<sequence>MGNKLQERIPQGMTTRKVLLILLIVAAYLGNVFKFELFFGVDFLFGSIAVWLVVNFYGVFWGTIAALIASSYTYVIWTHPYAMIIFTLEALFVGWQLRRQDRNLVFLNMIYWVFIGMPLVGLFYGAILHSPIVGTLLIALKQSVNGIFNALIASLIINYLSLESSRKLSLEQTIFNLLLAFVFFPVISLSVFHGQQQLRTLEREVQFELNQKANSIITNLNFWYEEHLLGLQEMARIAPISELEEIQKNTELIKNIFPSFLKIYVTDAAGKIIASYPRRNEVEETVIGMSIAGSEKWDQLRENQEIVLTDIYRSQADITPHLGLSVPIIYNDIWRGIAYGAMDLKEIKTMLTTQENEVTITLLDRENKVIAGKKSDKVQMEEFNELEGGEIRQLNDQLFHWLPPSEQGKARMVRWRNSFYVQKTTLKENFPWTLVVQKPTAPYIDMLEVMYIKNLAIAFLISAFALLVAMRLSERLVRTLQQLTQVTTALPEKLLQHGEVHWPTTKVREIDSLTVNFQQMAIILEQQFQEIQQAKDTLQEKVNERTETLLQLNEELATEIIQREKIEATLLESERRYELAISGTNDGIWDWDLETDEIYYSRVWMKILGYEDHPLPNNLFSWTDNVHPDDLQPALATMQNYLDGKTELYKNIHRLQHRNGHYIWVAAKGRCVRDKSGKPYRLVGTITDITEKKQAEEQLQIAKEEAEAANKAKSEFLAMMSHEIRTPMNAVIGMTGLLLDTELTAEQREFTEIIRNSGDNLLTIINDILDFSKIESGKLELEEVSFNLRTCIEECLDLLTPKAAEKNIELAYFMSPETPARIIGDITRLRQILVNLLSNAVKFTQTGEVVVSVTARRHDLAENSPYIIEFAVRDTGIGIPSEGMNRLFKRFSQVDSSTTRHFGGAGLGLVISKRLAEMMSGQMWVVSGGNVAGNPPVNSNGFWDEDHQKIGSTFYFTIVATLGKDEGENQNLNGILQGKKLLIVDDNFTNQKVLTLQTKSWGMIPQAVASGGEAIALCQNQRQPFDLAILDMQMPAMDGIMLAQQIRLLPHCQKLPLIMLTSLGQMPQEYQGINIDWAAYLNKPIKQSQLYEVLAKILSKTVKITVTEPREAKSATLMAEKLPLTILLAEDNPVNQRVALKMLERLGYRADAVANGLEVMSALQLKNYDVVLMDVQMPEMDGLTATQRIIEAFGAKRPKIIAMTANAMKGDRQTCLDAGMDDYVSKPIRVDQLVRALNEACNQGNIMENITDVLDVEAWQNFKDMLGDDGETIIELINSYLEDSPQLIQAIETALSEKNPQLLRFNAHSLKSSSVYFGATKLFQLCQELELLGQQSNMEAAAPLIPKIRVYYHQVVLFLEKEIKKYNV</sequence>
<dbReference type="InterPro" id="IPR000014">
    <property type="entry name" value="PAS"/>
</dbReference>
<dbReference type="CDD" id="cd18773">
    <property type="entry name" value="PDC1_HK_sensor"/>
    <property type="match status" value="1"/>
</dbReference>
<gene>
    <name evidence="27" type="ORF">DSM107014_08125</name>
</gene>
<comment type="subcellular location">
    <subcellularLocation>
        <location evidence="2">Cell membrane</location>
        <topology evidence="2">Multi-pass membrane protein</topology>
    </subcellularLocation>
</comment>
<keyword evidence="14 21" id="KW-0472">Membrane</keyword>
<feature type="domain" description="Histidine kinase" evidence="22">
    <location>
        <begin position="719"/>
        <end position="927"/>
    </location>
</feature>
<keyword evidence="9" id="KW-0547">Nucleotide-binding</keyword>
<keyword evidence="5" id="KW-1003">Cell membrane</keyword>
<evidence type="ECO:0000256" key="5">
    <source>
        <dbReference type="ARBA" id="ARBA00022475"/>
    </source>
</evidence>
<evidence type="ECO:0000256" key="20">
    <source>
        <dbReference type="SAM" id="Coils"/>
    </source>
</evidence>
<evidence type="ECO:0000259" key="26">
    <source>
        <dbReference type="PROSITE" id="PS50894"/>
    </source>
</evidence>
<dbReference type="InterPro" id="IPR013655">
    <property type="entry name" value="PAS_fold_3"/>
</dbReference>
<evidence type="ECO:0000256" key="17">
    <source>
        <dbReference type="ARBA" id="ARBA00074306"/>
    </source>
</evidence>
<evidence type="ECO:0000259" key="24">
    <source>
        <dbReference type="PROSITE" id="PS50112"/>
    </source>
</evidence>
<feature type="domain" description="HPt" evidence="26">
    <location>
        <begin position="1269"/>
        <end position="1366"/>
    </location>
</feature>
<dbReference type="InterPro" id="IPR001789">
    <property type="entry name" value="Sig_transdc_resp-reg_receiver"/>
</dbReference>
<feature type="modified residue" description="Phosphohistidine" evidence="18">
    <location>
        <position position="1308"/>
    </location>
</feature>
<dbReference type="Gene3D" id="3.30.565.10">
    <property type="entry name" value="Histidine kinase-like ATPase, C-terminal domain"/>
    <property type="match status" value="1"/>
</dbReference>
<dbReference type="SUPFAM" id="SSF47384">
    <property type="entry name" value="Homodimeric domain of signal transducing histidine kinase"/>
    <property type="match status" value="1"/>
</dbReference>
<dbReference type="CDD" id="cd00130">
    <property type="entry name" value="PAS"/>
    <property type="match status" value="1"/>
</dbReference>
<dbReference type="Gene3D" id="3.30.450.20">
    <property type="entry name" value="PAS domain"/>
    <property type="match status" value="2"/>
</dbReference>
<dbReference type="SUPFAM" id="SSF55874">
    <property type="entry name" value="ATPase domain of HSP90 chaperone/DNA topoisomerase II/histidine kinase"/>
    <property type="match status" value="1"/>
</dbReference>
<dbReference type="CDD" id="cd17546">
    <property type="entry name" value="REC_hyHK_CKI1_RcsC-like"/>
    <property type="match status" value="2"/>
</dbReference>
<dbReference type="InterPro" id="IPR001610">
    <property type="entry name" value="PAC"/>
</dbReference>
<dbReference type="Pfam" id="PF01627">
    <property type="entry name" value="Hpt"/>
    <property type="match status" value="1"/>
</dbReference>
<dbReference type="InterPro" id="IPR036641">
    <property type="entry name" value="HPT_dom_sf"/>
</dbReference>
<evidence type="ECO:0000256" key="16">
    <source>
        <dbReference type="ARBA" id="ARBA00068150"/>
    </source>
</evidence>
<dbReference type="SUPFAM" id="SSF52172">
    <property type="entry name" value="CheY-like"/>
    <property type="match status" value="2"/>
</dbReference>
<dbReference type="Pfam" id="PF08447">
    <property type="entry name" value="PAS_3"/>
    <property type="match status" value="1"/>
</dbReference>
<keyword evidence="13" id="KW-0902">Two-component regulatory system</keyword>
<dbReference type="GO" id="GO:0005524">
    <property type="term" value="F:ATP binding"/>
    <property type="evidence" value="ECO:0007669"/>
    <property type="project" value="UniProtKB-KW"/>
</dbReference>
<evidence type="ECO:0000256" key="1">
    <source>
        <dbReference type="ARBA" id="ARBA00000085"/>
    </source>
</evidence>
<comment type="catalytic activity">
    <reaction evidence="1">
        <text>ATP + protein L-histidine = ADP + protein N-phospho-L-histidine.</text>
        <dbReference type="EC" id="2.7.13.3"/>
    </reaction>
</comment>
<dbReference type="InterPro" id="IPR003661">
    <property type="entry name" value="HisK_dim/P_dom"/>
</dbReference>
<dbReference type="SMART" id="SM00387">
    <property type="entry name" value="HATPase_c"/>
    <property type="match status" value="1"/>
</dbReference>
<dbReference type="InterPro" id="IPR011006">
    <property type="entry name" value="CheY-like_superfamily"/>
</dbReference>
<reference evidence="27" key="1">
    <citation type="submission" date="2021-02" db="EMBL/GenBank/DDBJ databases">
        <title>Metagenome analyses of Stigonema ocellatum DSM 106950, Chlorogloea purpurea SAG 13.99 and Gomphosphaeria aponina DSM 107014.</title>
        <authorList>
            <person name="Marter P."/>
            <person name="Huang S."/>
        </authorList>
    </citation>
    <scope>NUCLEOTIDE SEQUENCE</scope>
    <source>
        <strain evidence="27">JP213</strain>
    </source>
</reference>
<dbReference type="InterPro" id="IPR035965">
    <property type="entry name" value="PAS-like_dom_sf"/>
</dbReference>
<feature type="modified residue" description="4-aspartylphosphate" evidence="19">
    <location>
        <position position="1031"/>
    </location>
</feature>
<keyword evidence="12 21" id="KW-1133">Transmembrane helix</keyword>
<dbReference type="Pfam" id="PF00072">
    <property type="entry name" value="Response_reg"/>
    <property type="match status" value="2"/>
</dbReference>
<feature type="transmembrane region" description="Helical" evidence="21">
    <location>
        <begin position="44"/>
        <end position="69"/>
    </location>
</feature>
<comment type="subunit">
    <text evidence="15">At low DSF concentrations, interacts with RpfF.</text>
</comment>
<feature type="transmembrane region" description="Helical" evidence="21">
    <location>
        <begin position="144"/>
        <end position="162"/>
    </location>
</feature>
<dbReference type="InterPro" id="IPR036890">
    <property type="entry name" value="HATPase_C_sf"/>
</dbReference>
<dbReference type="PROSITE" id="PS50109">
    <property type="entry name" value="HIS_KIN"/>
    <property type="match status" value="1"/>
</dbReference>
<evidence type="ECO:0000256" key="21">
    <source>
        <dbReference type="SAM" id="Phobius"/>
    </source>
</evidence>
<dbReference type="Gene3D" id="3.40.50.2300">
    <property type="match status" value="2"/>
</dbReference>
<dbReference type="Gene3D" id="1.10.287.130">
    <property type="match status" value="1"/>
</dbReference>
<evidence type="ECO:0000256" key="18">
    <source>
        <dbReference type="PROSITE-ProRule" id="PRU00110"/>
    </source>
</evidence>
<evidence type="ECO:0000256" key="4">
    <source>
        <dbReference type="ARBA" id="ARBA00012438"/>
    </source>
</evidence>
<feature type="domain" description="Response regulatory" evidence="23">
    <location>
        <begin position="980"/>
        <end position="1098"/>
    </location>
</feature>
<evidence type="ECO:0000313" key="28">
    <source>
        <dbReference type="Proteomes" id="UP000767446"/>
    </source>
</evidence>
<dbReference type="InterPro" id="IPR003594">
    <property type="entry name" value="HATPase_dom"/>
</dbReference>
<keyword evidence="10" id="KW-0418">Kinase</keyword>
<evidence type="ECO:0000256" key="7">
    <source>
        <dbReference type="ARBA" id="ARBA00022679"/>
    </source>
</evidence>
<dbReference type="InterPro" id="IPR004358">
    <property type="entry name" value="Sig_transdc_His_kin-like_C"/>
</dbReference>
<protein>
    <recommendedName>
        <fullName evidence="17">Circadian input-output histidine kinase CikA</fullName>
        <ecNumber evidence="4">2.7.13.3</ecNumber>
    </recommendedName>
    <alternativeName>
        <fullName evidence="16">Sensory/regulatory protein RpfC</fullName>
    </alternativeName>
</protein>
<dbReference type="SMART" id="SM00073">
    <property type="entry name" value="HPT"/>
    <property type="match status" value="1"/>
</dbReference>
<dbReference type="PRINTS" id="PR00344">
    <property type="entry name" value="BCTRLSENSOR"/>
</dbReference>
<evidence type="ECO:0000256" key="10">
    <source>
        <dbReference type="ARBA" id="ARBA00022777"/>
    </source>
</evidence>
<dbReference type="InterPro" id="IPR036097">
    <property type="entry name" value="HisK_dim/P_sf"/>
</dbReference>
<evidence type="ECO:0000256" key="13">
    <source>
        <dbReference type="ARBA" id="ARBA00023012"/>
    </source>
</evidence>
<organism evidence="27 28">
    <name type="scientific">Gomphosphaeria aponina SAG 52.96 = DSM 107014</name>
    <dbReference type="NCBI Taxonomy" id="1521640"/>
    <lineage>
        <taxon>Bacteria</taxon>
        <taxon>Bacillati</taxon>
        <taxon>Cyanobacteriota</taxon>
        <taxon>Cyanophyceae</taxon>
        <taxon>Oscillatoriophycideae</taxon>
        <taxon>Chroococcales</taxon>
        <taxon>Gomphosphaeriaceae</taxon>
        <taxon>Gomphosphaeria</taxon>
    </lineage>
</organism>
<evidence type="ECO:0000256" key="19">
    <source>
        <dbReference type="PROSITE-ProRule" id="PRU00169"/>
    </source>
</evidence>
<dbReference type="Pfam" id="PF02518">
    <property type="entry name" value="HATPase_c"/>
    <property type="match status" value="1"/>
</dbReference>
<evidence type="ECO:0000256" key="2">
    <source>
        <dbReference type="ARBA" id="ARBA00004651"/>
    </source>
</evidence>
<dbReference type="InterPro" id="IPR008207">
    <property type="entry name" value="Sig_transdc_His_kin_Hpt_dom"/>
</dbReference>
<evidence type="ECO:0000256" key="14">
    <source>
        <dbReference type="ARBA" id="ARBA00023136"/>
    </source>
</evidence>
<feature type="modified residue" description="4-aspartylphosphate" evidence="19">
    <location>
        <position position="1174"/>
    </location>
</feature>
<evidence type="ECO:0000256" key="9">
    <source>
        <dbReference type="ARBA" id="ARBA00022741"/>
    </source>
</evidence>
<dbReference type="Gene3D" id="6.10.340.10">
    <property type="match status" value="1"/>
</dbReference>
<feature type="coiled-coil region" evidence="20">
    <location>
        <begin position="521"/>
        <end position="569"/>
    </location>
</feature>
<dbReference type="GO" id="GO:0005886">
    <property type="term" value="C:plasma membrane"/>
    <property type="evidence" value="ECO:0007669"/>
    <property type="project" value="UniProtKB-SubCell"/>
</dbReference>
<dbReference type="NCBIfam" id="TIGR00229">
    <property type="entry name" value="sensory_box"/>
    <property type="match status" value="1"/>
</dbReference>
<keyword evidence="6 19" id="KW-0597">Phosphoprotein</keyword>
<dbReference type="PROSITE" id="PS50113">
    <property type="entry name" value="PAC"/>
    <property type="match status" value="1"/>
</dbReference>
<dbReference type="PROSITE" id="PS50894">
    <property type="entry name" value="HPT"/>
    <property type="match status" value="1"/>
</dbReference>
<comment type="similarity">
    <text evidence="3">In the N-terminal section; belongs to the phytochrome family.</text>
</comment>
<feature type="transmembrane region" description="Helical" evidence="21">
    <location>
        <begin position="109"/>
        <end position="132"/>
    </location>
</feature>
<dbReference type="InterPro" id="IPR005467">
    <property type="entry name" value="His_kinase_dom"/>
</dbReference>